<protein>
    <recommendedName>
        <fullName evidence="3">Nucleotidyl transferase AbiEii/AbiGii toxin family protein</fullName>
    </recommendedName>
</protein>
<evidence type="ECO:0000313" key="2">
    <source>
        <dbReference type="Proteomes" id="UP000320421"/>
    </source>
</evidence>
<name>A0A517PSY2_9PLAN</name>
<dbReference type="Pfam" id="PF08843">
    <property type="entry name" value="AbiEii"/>
    <property type="match status" value="1"/>
</dbReference>
<evidence type="ECO:0008006" key="3">
    <source>
        <dbReference type="Google" id="ProtNLM"/>
    </source>
</evidence>
<accession>A0A517PSY2</accession>
<dbReference type="EMBL" id="CP036266">
    <property type="protein sequence ID" value="QDT22480.1"/>
    <property type="molecule type" value="Genomic_DNA"/>
</dbReference>
<reference evidence="1 2" key="1">
    <citation type="submission" date="2019-02" db="EMBL/GenBank/DDBJ databases">
        <title>Deep-cultivation of Planctomycetes and their phenomic and genomic characterization uncovers novel biology.</title>
        <authorList>
            <person name="Wiegand S."/>
            <person name="Jogler M."/>
            <person name="Boedeker C."/>
            <person name="Pinto D."/>
            <person name="Vollmers J."/>
            <person name="Rivas-Marin E."/>
            <person name="Kohn T."/>
            <person name="Peeters S.H."/>
            <person name="Heuer A."/>
            <person name="Rast P."/>
            <person name="Oberbeckmann S."/>
            <person name="Bunk B."/>
            <person name="Jeske O."/>
            <person name="Meyerdierks A."/>
            <person name="Storesund J.E."/>
            <person name="Kallscheuer N."/>
            <person name="Luecker S."/>
            <person name="Lage O.M."/>
            <person name="Pohl T."/>
            <person name="Merkel B.J."/>
            <person name="Hornburger P."/>
            <person name="Mueller R.-W."/>
            <person name="Bruemmer F."/>
            <person name="Labrenz M."/>
            <person name="Spormann A.M."/>
            <person name="Op den Camp H."/>
            <person name="Overmann J."/>
            <person name="Amann R."/>
            <person name="Jetten M.S.M."/>
            <person name="Mascher T."/>
            <person name="Medema M.H."/>
            <person name="Devos D.P."/>
            <person name="Kaster A.-K."/>
            <person name="Ovreas L."/>
            <person name="Rohde M."/>
            <person name="Galperin M.Y."/>
            <person name="Jogler C."/>
        </authorList>
    </citation>
    <scope>NUCLEOTIDE SEQUENCE [LARGE SCALE GENOMIC DNA]</scope>
    <source>
        <strain evidence="1 2">HG66A1</strain>
    </source>
</reference>
<proteinExistence type="predicted"/>
<keyword evidence="2" id="KW-1185">Reference proteome</keyword>
<dbReference type="Proteomes" id="UP000320421">
    <property type="component" value="Chromosome"/>
</dbReference>
<sequence length="254" mass="29165">MVNGLMYFLRHFDGLQDDFVLIGGTACDLWMGDNGLEFRATKDLDIVIVTESLTPEFFQRFWEFVEEGQYASLEQSESRPSFYRFKNPSHDGHPKMIELFTRNYLEVPSKYHLTPVPAEHDISSLSAIILGDDYYNFILSSRLIIEGVPTIPVQCLIPLKARAYLDLVNRREDGEQIDSRQIKKHRNDVFNLYRTLAPADRHQLPETLASDLSSFLKYFAEALEDWPAINTAVPNLPPPGQIVNQLRENFGLIP</sequence>
<gene>
    <name evidence="1" type="ORF">HG66A1_42880</name>
</gene>
<dbReference type="InterPro" id="IPR014942">
    <property type="entry name" value="AbiEii"/>
</dbReference>
<dbReference type="RefSeq" id="WP_145188373.1">
    <property type="nucleotide sequence ID" value="NZ_CP036266.1"/>
</dbReference>
<dbReference type="AlphaFoldDB" id="A0A517PSY2"/>
<organism evidence="1 2">
    <name type="scientific">Gimesia chilikensis</name>
    <dbReference type="NCBI Taxonomy" id="2605989"/>
    <lineage>
        <taxon>Bacteria</taxon>
        <taxon>Pseudomonadati</taxon>
        <taxon>Planctomycetota</taxon>
        <taxon>Planctomycetia</taxon>
        <taxon>Planctomycetales</taxon>
        <taxon>Planctomycetaceae</taxon>
        <taxon>Gimesia</taxon>
    </lineage>
</organism>
<dbReference type="OrthoDB" id="2289258at2"/>
<evidence type="ECO:0000313" key="1">
    <source>
        <dbReference type="EMBL" id="QDT22480.1"/>
    </source>
</evidence>